<accession>A0A0E9TC95</accession>
<protein>
    <submittedName>
        <fullName evidence="1">Uncharacterized protein</fullName>
    </submittedName>
</protein>
<dbReference type="EMBL" id="GBXM01057510">
    <property type="protein sequence ID" value="JAH51067.1"/>
    <property type="molecule type" value="Transcribed_RNA"/>
</dbReference>
<proteinExistence type="predicted"/>
<reference evidence="1" key="1">
    <citation type="submission" date="2014-11" db="EMBL/GenBank/DDBJ databases">
        <authorList>
            <person name="Amaro Gonzalez C."/>
        </authorList>
    </citation>
    <scope>NUCLEOTIDE SEQUENCE</scope>
</reference>
<name>A0A0E9TC95_ANGAN</name>
<reference evidence="1" key="2">
    <citation type="journal article" date="2015" name="Fish Shellfish Immunol.">
        <title>Early steps in the European eel (Anguilla anguilla)-Vibrio vulnificus interaction in the gills: Role of the RtxA13 toxin.</title>
        <authorList>
            <person name="Callol A."/>
            <person name="Pajuelo D."/>
            <person name="Ebbesson L."/>
            <person name="Teles M."/>
            <person name="MacKenzie S."/>
            <person name="Amaro C."/>
        </authorList>
    </citation>
    <scope>NUCLEOTIDE SEQUENCE</scope>
</reference>
<evidence type="ECO:0000313" key="1">
    <source>
        <dbReference type="EMBL" id="JAH51067.1"/>
    </source>
</evidence>
<sequence>MPLQMFPKSIFKSAYTPTGSEYLMSK</sequence>
<organism evidence="1">
    <name type="scientific">Anguilla anguilla</name>
    <name type="common">European freshwater eel</name>
    <name type="synonym">Muraena anguilla</name>
    <dbReference type="NCBI Taxonomy" id="7936"/>
    <lineage>
        <taxon>Eukaryota</taxon>
        <taxon>Metazoa</taxon>
        <taxon>Chordata</taxon>
        <taxon>Craniata</taxon>
        <taxon>Vertebrata</taxon>
        <taxon>Euteleostomi</taxon>
        <taxon>Actinopterygii</taxon>
        <taxon>Neopterygii</taxon>
        <taxon>Teleostei</taxon>
        <taxon>Anguilliformes</taxon>
        <taxon>Anguillidae</taxon>
        <taxon>Anguilla</taxon>
    </lineage>
</organism>
<dbReference type="AlphaFoldDB" id="A0A0E9TC95"/>